<name>A0A9N9AIW7_9GLOM</name>
<gene>
    <name evidence="1" type="ORF">DERYTH_LOCUS4300</name>
</gene>
<evidence type="ECO:0000313" key="1">
    <source>
        <dbReference type="EMBL" id="CAG8530088.1"/>
    </source>
</evidence>
<dbReference type="Proteomes" id="UP000789405">
    <property type="component" value="Unassembled WGS sequence"/>
</dbReference>
<dbReference type="OrthoDB" id="2447728at2759"/>
<proteinExistence type="predicted"/>
<dbReference type="AlphaFoldDB" id="A0A9N9AIW7"/>
<evidence type="ECO:0000313" key="2">
    <source>
        <dbReference type="Proteomes" id="UP000789405"/>
    </source>
</evidence>
<organism evidence="1 2">
    <name type="scientific">Dentiscutata erythropus</name>
    <dbReference type="NCBI Taxonomy" id="1348616"/>
    <lineage>
        <taxon>Eukaryota</taxon>
        <taxon>Fungi</taxon>
        <taxon>Fungi incertae sedis</taxon>
        <taxon>Mucoromycota</taxon>
        <taxon>Glomeromycotina</taxon>
        <taxon>Glomeromycetes</taxon>
        <taxon>Diversisporales</taxon>
        <taxon>Gigasporaceae</taxon>
        <taxon>Dentiscutata</taxon>
    </lineage>
</organism>
<protein>
    <submittedName>
        <fullName evidence="1">6411_t:CDS:1</fullName>
    </submittedName>
</protein>
<reference evidence="1" key="1">
    <citation type="submission" date="2021-06" db="EMBL/GenBank/DDBJ databases">
        <authorList>
            <person name="Kallberg Y."/>
            <person name="Tangrot J."/>
            <person name="Rosling A."/>
        </authorList>
    </citation>
    <scope>NUCLEOTIDE SEQUENCE</scope>
    <source>
        <strain evidence="1">MA453B</strain>
    </source>
</reference>
<sequence length="445" mass="52270">MKIEIDYKIIKIIQQPTNNAEVAACMKIHSTAVIQERHVQIWRVGEEKPTYISILNENYEALQYPSFFPHGEIGWYMYWKDPEHSNLQKISQVDYYHYCIMSETWFHLLGRLFNEYLVDMFSRADDEQQHRLRKKDYENDETVYDEVELYPKNIYLPASHTLSYRWTYKKTMDALAVVRENDETVDKIKDYINACYFFAIEAVWQDINKNEQCFAEAISYKCTLAQLQLLFCCLILEGMPAQSIWQTYSKLISADYINNKNDIQQGKNEALIWIASFLEEHGNRIAQFGLPQPSNHLDEITCIQAPYDDYNALIALYNKMIHELNFDHALNDKPLFKQPIQDAHDQEYFQLMDKIGDGINGKNVLLKLLRMTHKINDIIDFTFPKTVLNNPYECQKHSILCLLNSKVESINEVILQKLKGDAIKLYNSDSFADSNIIKTNQARRN</sequence>
<keyword evidence="2" id="KW-1185">Reference proteome</keyword>
<dbReference type="EMBL" id="CAJVPY010001631">
    <property type="protein sequence ID" value="CAG8530088.1"/>
    <property type="molecule type" value="Genomic_DNA"/>
</dbReference>
<accession>A0A9N9AIW7</accession>
<comment type="caution">
    <text evidence="1">The sequence shown here is derived from an EMBL/GenBank/DDBJ whole genome shotgun (WGS) entry which is preliminary data.</text>
</comment>